<dbReference type="InterPro" id="IPR015421">
    <property type="entry name" value="PyrdxlP-dep_Trfase_major"/>
</dbReference>
<dbReference type="Pfam" id="PF00155">
    <property type="entry name" value="Aminotran_1_2"/>
    <property type="match status" value="1"/>
</dbReference>
<keyword evidence="14" id="KW-0012">Acyltransferase</keyword>
<dbReference type="RefSeq" id="WP_311422301.1">
    <property type="nucleotide sequence ID" value="NZ_JAVREH010000006.1"/>
</dbReference>
<evidence type="ECO:0000256" key="4">
    <source>
        <dbReference type="ARBA" id="ARBA00011738"/>
    </source>
</evidence>
<dbReference type="Proteomes" id="UP001183176">
    <property type="component" value="Unassembled WGS sequence"/>
</dbReference>
<evidence type="ECO:0000259" key="13">
    <source>
        <dbReference type="Pfam" id="PF00155"/>
    </source>
</evidence>
<evidence type="ECO:0000313" key="15">
    <source>
        <dbReference type="Proteomes" id="UP001183176"/>
    </source>
</evidence>
<evidence type="ECO:0000256" key="1">
    <source>
        <dbReference type="ARBA" id="ARBA00001933"/>
    </source>
</evidence>
<dbReference type="InterPro" id="IPR015424">
    <property type="entry name" value="PyrdxlP-dep_Trfase"/>
</dbReference>
<dbReference type="Gene3D" id="3.40.640.10">
    <property type="entry name" value="Type I PLP-dependent aspartate aminotransferase-like (Major domain)"/>
    <property type="match status" value="1"/>
</dbReference>
<gene>
    <name evidence="14" type="ORF">RM423_07035</name>
</gene>
<comment type="cofactor">
    <cofactor evidence="1 12">
        <name>pyridoxal 5'-phosphate</name>
        <dbReference type="ChEBI" id="CHEBI:597326"/>
    </cofactor>
</comment>
<comment type="pathway">
    <text evidence="2">Cofactor biosynthesis; biotin biosynthesis.</text>
</comment>
<feature type="domain" description="Aminotransferase class I/classII large" evidence="13">
    <location>
        <begin position="42"/>
        <end position="382"/>
    </location>
</feature>
<keyword evidence="8 12" id="KW-0663">Pyridoxal phosphate</keyword>
<evidence type="ECO:0000256" key="6">
    <source>
        <dbReference type="ARBA" id="ARBA00022679"/>
    </source>
</evidence>
<dbReference type="InterPro" id="IPR050087">
    <property type="entry name" value="AON_synthase_class-II"/>
</dbReference>
<keyword evidence="7" id="KW-0093">Biotin biosynthesis</keyword>
<evidence type="ECO:0000256" key="11">
    <source>
        <dbReference type="ARBA" id="ARBA00047715"/>
    </source>
</evidence>
<comment type="caution">
    <text evidence="14">The sequence shown here is derived from an EMBL/GenBank/DDBJ whole genome shotgun (WGS) entry which is preliminary data.</text>
</comment>
<accession>A0ABU2J833</accession>
<comment type="similarity">
    <text evidence="3">Belongs to the class-II pyridoxal-phosphate-dependent aminotransferase family. BioF subfamily.</text>
</comment>
<evidence type="ECO:0000256" key="5">
    <source>
        <dbReference type="ARBA" id="ARBA00013187"/>
    </source>
</evidence>
<keyword evidence="6 14" id="KW-0808">Transferase</keyword>
<evidence type="ECO:0000256" key="2">
    <source>
        <dbReference type="ARBA" id="ARBA00004746"/>
    </source>
</evidence>
<dbReference type="PANTHER" id="PTHR13693">
    <property type="entry name" value="CLASS II AMINOTRANSFERASE/8-AMINO-7-OXONONANOATE SYNTHASE"/>
    <property type="match status" value="1"/>
</dbReference>
<name>A0ABU2J833_9ACTN</name>
<comment type="subunit">
    <text evidence="4">Homodimer.</text>
</comment>
<organism evidence="14 15">
    <name type="scientific">Jatrophihabitans lederbergiae</name>
    <dbReference type="NCBI Taxonomy" id="3075547"/>
    <lineage>
        <taxon>Bacteria</taxon>
        <taxon>Bacillati</taxon>
        <taxon>Actinomycetota</taxon>
        <taxon>Actinomycetes</taxon>
        <taxon>Jatrophihabitantales</taxon>
        <taxon>Jatrophihabitantaceae</taxon>
        <taxon>Jatrophihabitans</taxon>
    </lineage>
</organism>
<evidence type="ECO:0000256" key="7">
    <source>
        <dbReference type="ARBA" id="ARBA00022756"/>
    </source>
</evidence>
<dbReference type="EC" id="2.3.1.47" evidence="5"/>
<comment type="catalytic activity">
    <reaction evidence="11">
        <text>6-carboxyhexanoyl-[ACP] + L-alanine + H(+) = (8S)-8-amino-7-oxononanoate + holo-[ACP] + CO2</text>
        <dbReference type="Rhea" id="RHEA:42288"/>
        <dbReference type="Rhea" id="RHEA-COMP:9685"/>
        <dbReference type="Rhea" id="RHEA-COMP:9955"/>
        <dbReference type="ChEBI" id="CHEBI:15378"/>
        <dbReference type="ChEBI" id="CHEBI:16526"/>
        <dbReference type="ChEBI" id="CHEBI:57972"/>
        <dbReference type="ChEBI" id="CHEBI:64479"/>
        <dbReference type="ChEBI" id="CHEBI:78846"/>
        <dbReference type="ChEBI" id="CHEBI:149468"/>
        <dbReference type="EC" id="2.3.1.47"/>
    </reaction>
</comment>
<dbReference type="EMBL" id="JAVREH010000006">
    <property type="protein sequence ID" value="MDT0261147.1"/>
    <property type="molecule type" value="Genomic_DNA"/>
</dbReference>
<sequence>MTGAEIHAAQAAGALTWLHEAAAARAKAGLSRTLTPRAPRSTVLDLASNDYLGLSADPRVLAAAVAAVREWGAGATGSRLVTGTTELHAELETALADLVGVPSALVFSSGFMANLAAVAALGGPDCLVVSDAGNHASLVDGCRLSRSPVAVTPHGDLAAADRALGGRVVPRALVVIDAIGSADGMLLPLAAWHALARRHGALLVVDDAHGLGVRGNGAGSVAEAGLAGEDDVVLTLTLSKALGSQGGAVLGAPAVIRHLVETARSFIFDTGLNPAAAGAALAAVRILAADMAAPAGSGLADSVLARAADLAAAAGVPATDSAVVPVLIGAAAQAHALSVALLERGFRVGCFRPPSVPVGTARLRLTARSTLTAADLERFRTALASTRAVAVGGSAPEEGQRA</sequence>
<evidence type="ECO:0000256" key="9">
    <source>
        <dbReference type="ARBA" id="ARBA00032610"/>
    </source>
</evidence>
<dbReference type="InterPro" id="IPR015422">
    <property type="entry name" value="PyrdxlP-dep_Trfase_small"/>
</dbReference>
<dbReference type="PANTHER" id="PTHR13693:SF100">
    <property type="entry name" value="8-AMINO-7-OXONONANOATE SYNTHASE"/>
    <property type="match status" value="1"/>
</dbReference>
<reference evidence="15" key="1">
    <citation type="submission" date="2023-07" db="EMBL/GenBank/DDBJ databases">
        <title>30 novel species of actinomycetes from the DSMZ collection.</title>
        <authorList>
            <person name="Nouioui I."/>
        </authorList>
    </citation>
    <scope>NUCLEOTIDE SEQUENCE [LARGE SCALE GENOMIC DNA]</scope>
    <source>
        <strain evidence="15">DSM 44399</strain>
    </source>
</reference>
<evidence type="ECO:0000313" key="14">
    <source>
        <dbReference type="EMBL" id="MDT0261147.1"/>
    </source>
</evidence>
<evidence type="ECO:0000256" key="8">
    <source>
        <dbReference type="ARBA" id="ARBA00022898"/>
    </source>
</evidence>
<keyword evidence="15" id="KW-1185">Reference proteome</keyword>
<evidence type="ECO:0000256" key="12">
    <source>
        <dbReference type="RuleBase" id="RU003693"/>
    </source>
</evidence>
<dbReference type="SUPFAM" id="SSF53383">
    <property type="entry name" value="PLP-dependent transferases"/>
    <property type="match status" value="1"/>
</dbReference>
<dbReference type="InterPro" id="IPR001917">
    <property type="entry name" value="Aminotrans_II_pyridoxalP_BS"/>
</dbReference>
<dbReference type="GO" id="GO:0008710">
    <property type="term" value="F:8-amino-7-oxononanoate synthase activity"/>
    <property type="evidence" value="ECO:0007669"/>
    <property type="project" value="UniProtKB-EC"/>
</dbReference>
<evidence type="ECO:0000256" key="10">
    <source>
        <dbReference type="ARBA" id="ARBA00033381"/>
    </source>
</evidence>
<dbReference type="InterPro" id="IPR004839">
    <property type="entry name" value="Aminotransferase_I/II_large"/>
</dbReference>
<dbReference type="PROSITE" id="PS00599">
    <property type="entry name" value="AA_TRANSFER_CLASS_2"/>
    <property type="match status" value="1"/>
</dbReference>
<dbReference type="Gene3D" id="3.90.1150.10">
    <property type="entry name" value="Aspartate Aminotransferase, domain 1"/>
    <property type="match status" value="1"/>
</dbReference>
<evidence type="ECO:0000256" key="3">
    <source>
        <dbReference type="ARBA" id="ARBA00010008"/>
    </source>
</evidence>
<proteinExistence type="inferred from homology"/>
<protein>
    <recommendedName>
        <fullName evidence="5">8-amino-7-oxononanoate synthase</fullName>
        <ecNumber evidence="5">2.3.1.47</ecNumber>
    </recommendedName>
    <alternativeName>
        <fullName evidence="9">7-keto-8-amino-pelargonic acid synthase</fullName>
    </alternativeName>
    <alternativeName>
        <fullName evidence="10">8-amino-7-ketopelargonate synthase</fullName>
    </alternativeName>
</protein>